<dbReference type="Gene3D" id="6.20.240.40">
    <property type="match status" value="1"/>
</dbReference>
<feature type="region of interest" description="Disordered" evidence="2">
    <location>
        <begin position="137"/>
        <end position="168"/>
    </location>
</feature>
<dbReference type="PANTHER" id="PTHR22808">
    <property type="entry name" value="NCL1 YEAST -RELATED NOL1/NOP2/FMU SUN DOMAIN-CONTAINING"/>
    <property type="match status" value="1"/>
</dbReference>
<dbReference type="GO" id="GO:0031167">
    <property type="term" value="P:rRNA methylation"/>
    <property type="evidence" value="ECO:0007669"/>
    <property type="project" value="TreeGrafter"/>
</dbReference>
<protein>
    <submittedName>
        <fullName evidence="4">5-methylcytosine rRNA methyltransferase NSUN4 isoform X2</fullName>
    </submittedName>
</protein>
<accession>A0A6J2U3E8</accession>
<reference evidence="4" key="1">
    <citation type="submission" date="2025-08" db="UniProtKB">
        <authorList>
            <consortium name="RefSeq"/>
        </authorList>
    </citation>
    <scope>IDENTIFICATION</scope>
    <source>
        <strain evidence="4">11010-0011.00</strain>
        <tissue evidence="4">Whole body</tissue>
    </source>
</reference>
<feature type="compositionally biased region" description="Polar residues" evidence="2">
    <location>
        <begin position="147"/>
        <end position="161"/>
    </location>
</feature>
<organism evidence="3 4">
    <name type="scientific">Drosophila lebanonensis</name>
    <name type="common">Fruit fly</name>
    <name type="synonym">Scaptodrosophila lebanonensis</name>
    <dbReference type="NCBI Taxonomy" id="7225"/>
    <lineage>
        <taxon>Eukaryota</taxon>
        <taxon>Metazoa</taxon>
        <taxon>Ecdysozoa</taxon>
        <taxon>Arthropoda</taxon>
        <taxon>Hexapoda</taxon>
        <taxon>Insecta</taxon>
        <taxon>Pterygota</taxon>
        <taxon>Neoptera</taxon>
        <taxon>Endopterygota</taxon>
        <taxon>Diptera</taxon>
        <taxon>Brachycera</taxon>
        <taxon>Muscomorpha</taxon>
        <taxon>Ephydroidea</taxon>
        <taxon>Drosophilidae</taxon>
        <taxon>Scaptodrosophila</taxon>
    </lineage>
</organism>
<evidence type="ECO:0000256" key="2">
    <source>
        <dbReference type="SAM" id="MobiDB-lite"/>
    </source>
</evidence>
<keyword evidence="4" id="KW-0489">Methyltransferase</keyword>
<keyword evidence="3" id="KW-1185">Reference proteome</keyword>
<dbReference type="AlphaFoldDB" id="A0A6J2U3E8"/>
<evidence type="ECO:0000313" key="3">
    <source>
        <dbReference type="Proteomes" id="UP000504634"/>
    </source>
</evidence>
<evidence type="ECO:0000313" key="4">
    <source>
        <dbReference type="RefSeq" id="XP_030382934.1"/>
    </source>
</evidence>
<evidence type="ECO:0000256" key="1">
    <source>
        <dbReference type="ARBA" id="ARBA00022552"/>
    </source>
</evidence>
<keyword evidence="1" id="KW-0698">rRNA processing</keyword>
<dbReference type="GeneID" id="115630489"/>
<dbReference type="GO" id="GO:0005762">
    <property type="term" value="C:mitochondrial large ribosomal subunit"/>
    <property type="evidence" value="ECO:0007669"/>
    <property type="project" value="TreeGrafter"/>
</dbReference>
<dbReference type="InterPro" id="IPR023267">
    <property type="entry name" value="RCMT"/>
</dbReference>
<dbReference type="Proteomes" id="UP000504634">
    <property type="component" value="Unplaced"/>
</dbReference>
<keyword evidence="4" id="KW-0808">Transferase</keyword>
<proteinExistence type="predicted"/>
<sequence length="319" mass="36314">MLKARNVFMLQRRWKGGKKRWNALQFKKTNCDRALESFDDFYGSVYGTRWKNMRVALLTEHKYIAMVNNFGDTEQTCSMLEMDGAINVKSLINVARERLDGKTDNSVSTKLPSSNNVDSKLDALLKKQQEREMASIYPSASEDGMPQQLNYNSSEKNQSTQEELEPQDFKQSLTKALEEDVHLDEKRLVDPQFGTGGLYEYMPAHSIKGMEDWVAESEHYKYYKTNDAFPLRIELEDSFQFPEHLALYTYEMGNCSNFKAPKKCLTGVLSHFLMDGASTLPPLFLQIQPGDRVLDACAAPGGIAREQAAARHARVPVRL</sequence>
<dbReference type="SUPFAM" id="SSF53335">
    <property type="entry name" value="S-adenosyl-L-methionine-dependent methyltransferases"/>
    <property type="match status" value="1"/>
</dbReference>
<dbReference type="Gene3D" id="3.40.50.150">
    <property type="entry name" value="Vaccinia Virus protein VP39"/>
    <property type="match status" value="1"/>
</dbReference>
<dbReference type="RefSeq" id="XP_030382934.1">
    <property type="nucleotide sequence ID" value="XM_030527074.1"/>
</dbReference>
<gene>
    <name evidence="4" type="primary">LOC115630489</name>
</gene>
<dbReference type="PANTHER" id="PTHR22808:SF3">
    <property type="entry name" value="5-METHYLCYTOSINE RRNA METHYLTRANSFERASE NSUN4"/>
    <property type="match status" value="1"/>
</dbReference>
<name>A0A6J2U3E8_DROLE</name>
<dbReference type="GO" id="GO:0008173">
    <property type="term" value="F:RNA methyltransferase activity"/>
    <property type="evidence" value="ECO:0007669"/>
    <property type="project" value="InterPro"/>
</dbReference>
<dbReference type="InterPro" id="IPR029063">
    <property type="entry name" value="SAM-dependent_MTases_sf"/>
</dbReference>